<feature type="signal peptide" evidence="1">
    <location>
        <begin position="1"/>
        <end position="31"/>
    </location>
</feature>
<evidence type="ECO:0000313" key="3">
    <source>
        <dbReference type="Proteomes" id="UP000287198"/>
    </source>
</evidence>
<name>A0A432XZC5_9GAMM</name>
<evidence type="ECO:0008006" key="4">
    <source>
        <dbReference type="Google" id="ProtNLM"/>
    </source>
</evidence>
<dbReference type="AlphaFoldDB" id="A0A432XZC5"/>
<keyword evidence="1" id="KW-0732">Signal</keyword>
<comment type="caution">
    <text evidence="2">The sequence shown here is derived from an EMBL/GenBank/DDBJ whole genome shotgun (WGS) entry which is preliminary data.</text>
</comment>
<sequence length="135" mass="15169">MLMQSTWTPVQWRFVASSIVLSCLLTAPVEAQQSCQPFAFEASTPTSETPPAERVELSLTAGLLRPQIEDLLQQHFAIRQLDWRASPHYRWSTDYTFTAANWETALEQVLRPYQLQLTLYANHSAVVSSAAGATQ</sequence>
<reference evidence="3" key="1">
    <citation type="journal article" date="2018" name="Front. Microbiol.">
        <title>Genome-Based Analysis Reveals the Taxonomy and Diversity of the Family Idiomarinaceae.</title>
        <authorList>
            <person name="Liu Y."/>
            <person name="Lai Q."/>
            <person name="Shao Z."/>
        </authorList>
    </citation>
    <scope>NUCLEOTIDE SEQUENCE [LARGE SCALE GENOMIC DNA]</scope>
    <source>
        <strain evidence="3">BH195</strain>
    </source>
</reference>
<protein>
    <recommendedName>
        <fullName evidence="4">Toxin co-regulated pilus biosynthesis protein Q C-terminal domain-containing protein</fullName>
    </recommendedName>
</protein>
<keyword evidence="3" id="KW-1185">Reference proteome</keyword>
<evidence type="ECO:0000256" key="1">
    <source>
        <dbReference type="SAM" id="SignalP"/>
    </source>
</evidence>
<gene>
    <name evidence="2" type="ORF">CWI69_01150</name>
</gene>
<feature type="chain" id="PRO_5019248292" description="Toxin co-regulated pilus biosynthesis protein Q C-terminal domain-containing protein" evidence="1">
    <location>
        <begin position="32"/>
        <end position="135"/>
    </location>
</feature>
<evidence type="ECO:0000313" key="2">
    <source>
        <dbReference type="EMBL" id="RUO54069.1"/>
    </source>
</evidence>
<dbReference type="EMBL" id="PIPW01000001">
    <property type="protein sequence ID" value="RUO54069.1"/>
    <property type="molecule type" value="Genomic_DNA"/>
</dbReference>
<proteinExistence type="predicted"/>
<accession>A0A432XZC5</accession>
<dbReference type="Proteomes" id="UP000287198">
    <property type="component" value="Unassembled WGS sequence"/>
</dbReference>
<organism evidence="2 3">
    <name type="scientific">Pseudidiomarina halophila</name>
    <dbReference type="NCBI Taxonomy" id="1449799"/>
    <lineage>
        <taxon>Bacteria</taxon>
        <taxon>Pseudomonadati</taxon>
        <taxon>Pseudomonadota</taxon>
        <taxon>Gammaproteobacteria</taxon>
        <taxon>Alteromonadales</taxon>
        <taxon>Idiomarinaceae</taxon>
        <taxon>Pseudidiomarina</taxon>
    </lineage>
</organism>